<dbReference type="Proteomes" id="UP001145072">
    <property type="component" value="Unassembled WGS sequence"/>
</dbReference>
<comment type="caution">
    <text evidence="2">The sequence shown here is derived from an EMBL/GenBank/DDBJ whole genome shotgun (WGS) entry which is preliminary data.</text>
</comment>
<evidence type="ECO:0000313" key="2">
    <source>
        <dbReference type="EMBL" id="MDC3422158.1"/>
    </source>
</evidence>
<gene>
    <name evidence="2" type="ORF">NC661_17560</name>
</gene>
<dbReference type="Pfam" id="PF14179">
    <property type="entry name" value="YppG"/>
    <property type="match status" value="1"/>
</dbReference>
<name>A0A9X3WNU9_9BACI</name>
<evidence type="ECO:0000256" key="1">
    <source>
        <dbReference type="SAM" id="MobiDB-lite"/>
    </source>
</evidence>
<feature type="compositionally biased region" description="Low complexity" evidence="1">
    <location>
        <begin position="66"/>
        <end position="86"/>
    </location>
</feature>
<proteinExistence type="predicted"/>
<reference evidence="2" key="1">
    <citation type="submission" date="2022-06" db="EMBL/GenBank/DDBJ databases">
        <title>Aquibacillus sp. a new bacterium isolated from soil saline samples.</title>
        <authorList>
            <person name="Galisteo C."/>
            <person name="De La Haba R."/>
            <person name="Sanchez-Porro C."/>
            <person name="Ventosa A."/>
        </authorList>
    </citation>
    <scope>NUCLEOTIDE SEQUENCE</scope>
    <source>
        <strain evidence="2">JCM 12387</strain>
    </source>
</reference>
<dbReference type="AlphaFoldDB" id="A0A9X3WNU9"/>
<dbReference type="EMBL" id="JAMQJZ010000017">
    <property type="protein sequence ID" value="MDC3422158.1"/>
    <property type="molecule type" value="Genomic_DNA"/>
</dbReference>
<keyword evidence="3" id="KW-1185">Reference proteome</keyword>
<organism evidence="2 3">
    <name type="scientific">Aquibacillus koreensis</name>
    <dbReference type="NCBI Taxonomy" id="279446"/>
    <lineage>
        <taxon>Bacteria</taxon>
        <taxon>Bacillati</taxon>
        <taxon>Bacillota</taxon>
        <taxon>Bacilli</taxon>
        <taxon>Bacillales</taxon>
        <taxon>Bacillaceae</taxon>
        <taxon>Aquibacillus</taxon>
    </lineage>
</organism>
<feature type="compositionally biased region" description="Polar residues" evidence="1">
    <location>
        <begin position="28"/>
        <end position="40"/>
    </location>
</feature>
<accession>A0A9X3WNU9</accession>
<dbReference type="InterPro" id="IPR025555">
    <property type="entry name" value="YppG"/>
</dbReference>
<sequence>MNYRRVPYYPQQGYVNYPNPQQMGFYNQNNVPGFNFNQDGPSMKGNNPPPPTTPYEQFAKPNHPSQWFQQAQQTQQAQGQPWGQTPKGLMAYFQDKDGQLDIDKMLSTVGQLGNTYQQVSPIVKGLGSFVKGFK</sequence>
<feature type="region of interest" description="Disordered" evidence="1">
    <location>
        <begin position="28"/>
        <end position="87"/>
    </location>
</feature>
<evidence type="ECO:0000313" key="3">
    <source>
        <dbReference type="Proteomes" id="UP001145072"/>
    </source>
</evidence>
<dbReference type="RefSeq" id="WP_259867125.1">
    <property type="nucleotide sequence ID" value="NZ_JAMQJZ010000017.1"/>
</dbReference>
<protein>
    <submittedName>
        <fullName evidence="2">YppG family protein</fullName>
    </submittedName>
</protein>